<proteinExistence type="inferred from homology"/>
<comment type="caution">
    <text evidence="7">The sequence shown here is derived from an EMBL/GenBank/DDBJ whole genome shotgun (WGS) entry which is preliminary data.</text>
</comment>
<dbReference type="RefSeq" id="XP_044543703.1">
    <property type="nucleotide sequence ID" value="XM_044686399.1"/>
</dbReference>
<dbReference type="GeneID" id="68103267"/>
<dbReference type="Proteomes" id="UP000816034">
    <property type="component" value="Unassembled WGS sequence"/>
</dbReference>
<name>A0AA88GFV2_NAELO</name>
<dbReference type="Gene3D" id="2.40.160.50">
    <property type="entry name" value="membrane protein fhac: a member of the omp85/tpsb transporter family"/>
    <property type="match status" value="1"/>
</dbReference>
<sequence>MRPKSYNPLDPILQIQPEAGQESLQMKEILVRGVERTNESKLKNAFEATTRAKNLNELNEAISVGLERCSKLDVLNNLNVILDTDENKNVVLVLDCKEKQSTRFSVGSTVNDKGQVKGEVSVGYRNLLGVADRWDVDANFDKSGLTFVSRAFFPQSFNNDGALYLSGYLLGSRRITNLLQEKSNGVSVRAEINDRHTISYDFELRRNEDVSAIFRKASSSGSFNRFFSSFFNSKTQESEPVLDQEDSHVKSQVWTEVREHSVKSSLSHIYRYDTRDSAATPSQGAFFKLVHRLAGLGGDVKHYSVDMNGEVFVPLISDTLTAALKLNVGTIIPLDRQNDTFISLNDRFVENVRGFPAVGLVHPRSEEVYGGNVKALATGRLIFPFPISFLHQLLGLHCQAFFDAGHVANMNDYSEKGMQEFKEKFSKGLHTSVGFGLAMMLSFGRIEFNFAKPSTIFNDQNNLPPTLQNFKQFSVNFVYNE</sequence>
<evidence type="ECO:0000313" key="7">
    <source>
        <dbReference type="EMBL" id="KAG2374529.1"/>
    </source>
</evidence>
<comment type="similarity">
    <text evidence="2">Belongs to the SAM50/omp85 family.</text>
</comment>
<organism evidence="7 8">
    <name type="scientific">Naegleria lovaniensis</name>
    <name type="common">Amoeba</name>
    <dbReference type="NCBI Taxonomy" id="51637"/>
    <lineage>
        <taxon>Eukaryota</taxon>
        <taxon>Discoba</taxon>
        <taxon>Heterolobosea</taxon>
        <taxon>Tetramitia</taxon>
        <taxon>Eutetramitia</taxon>
        <taxon>Vahlkampfiidae</taxon>
        <taxon>Naegleria</taxon>
    </lineage>
</organism>
<dbReference type="InterPro" id="IPR000184">
    <property type="entry name" value="Bac_surfAg_D15"/>
</dbReference>
<protein>
    <recommendedName>
        <fullName evidence="6">Bacterial surface antigen (D15) domain-containing protein</fullName>
    </recommendedName>
</protein>
<evidence type="ECO:0000256" key="4">
    <source>
        <dbReference type="ARBA" id="ARBA00022692"/>
    </source>
</evidence>
<dbReference type="AlphaFoldDB" id="A0AA88GFV2"/>
<gene>
    <name evidence="7" type="ORF">C9374_010813</name>
</gene>
<dbReference type="PANTHER" id="PTHR12815">
    <property type="entry name" value="SORTING AND ASSEMBLY MACHINERY SAMM50 PROTEIN FAMILY MEMBER"/>
    <property type="match status" value="1"/>
</dbReference>
<keyword evidence="4" id="KW-0812">Transmembrane</keyword>
<dbReference type="EMBL" id="PYSW02000045">
    <property type="protein sequence ID" value="KAG2374529.1"/>
    <property type="molecule type" value="Genomic_DNA"/>
</dbReference>
<dbReference type="InterPro" id="IPR039910">
    <property type="entry name" value="D15-like"/>
</dbReference>
<comment type="subcellular location">
    <subcellularLocation>
        <location evidence="1">Mitochondrion outer membrane</location>
        <topology evidence="1">Multi-pass membrane protein</topology>
    </subcellularLocation>
</comment>
<evidence type="ECO:0000256" key="5">
    <source>
        <dbReference type="ARBA" id="ARBA00023136"/>
    </source>
</evidence>
<keyword evidence="8" id="KW-1185">Reference proteome</keyword>
<feature type="domain" description="Bacterial surface antigen (D15)" evidence="6">
    <location>
        <begin position="126"/>
        <end position="462"/>
    </location>
</feature>
<dbReference type="GO" id="GO:0005741">
    <property type="term" value="C:mitochondrial outer membrane"/>
    <property type="evidence" value="ECO:0007669"/>
    <property type="project" value="UniProtKB-SubCell"/>
</dbReference>
<keyword evidence="5" id="KW-0472">Membrane</keyword>
<keyword evidence="3" id="KW-1134">Transmembrane beta strand</keyword>
<reference evidence="7 8" key="1">
    <citation type="journal article" date="2018" name="BMC Genomics">
        <title>The genome of Naegleria lovaniensis, the basis for a comparative approach to unravel pathogenicity factors of the human pathogenic amoeba N. fowleri.</title>
        <authorList>
            <person name="Liechti N."/>
            <person name="Schurch N."/>
            <person name="Bruggmann R."/>
            <person name="Wittwer M."/>
        </authorList>
    </citation>
    <scope>NUCLEOTIDE SEQUENCE [LARGE SCALE GENOMIC DNA]</scope>
    <source>
        <strain evidence="7 8">ATCC 30569</strain>
    </source>
</reference>
<evidence type="ECO:0000313" key="8">
    <source>
        <dbReference type="Proteomes" id="UP000816034"/>
    </source>
</evidence>
<evidence type="ECO:0000256" key="2">
    <source>
        <dbReference type="ARBA" id="ARBA00010913"/>
    </source>
</evidence>
<dbReference type="PANTHER" id="PTHR12815:SF18">
    <property type="entry name" value="SORTING AND ASSEMBLY MACHINERY COMPONENT 50 HOMOLOG"/>
    <property type="match status" value="1"/>
</dbReference>
<evidence type="ECO:0000259" key="6">
    <source>
        <dbReference type="Pfam" id="PF01103"/>
    </source>
</evidence>
<evidence type="ECO:0000256" key="3">
    <source>
        <dbReference type="ARBA" id="ARBA00022452"/>
    </source>
</evidence>
<evidence type="ECO:0000256" key="1">
    <source>
        <dbReference type="ARBA" id="ARBA00004374"/>
    </source>
</evidence>
<dbReference type="Pfam" id="PF01103">
    <property type="entry name" value="Omp85"/>
    <property type="match status" value="1"/>
</dbReference>
<accession>A0AA88GFV2</accession>